<dbReference type="PANTHER" id="PTHR12549">
    <property type="entry name" value="JMJC DOMAIN-CONTAINING HISTONE DEMETHYLATION PROTEIN"/>
    <property type="match status" value="1"/>
</dbReference>
<feature type="compositionally biased region" description="Basic and acidic residues" evidence="7">
    <location>
        <begin position="349"/>
        <end position="362"/>
    </location>
</feature>
<dbReference type="GO" id="GO:0008270">
    <property type="term" value="F:zinc ion binding"/>
    <property type="evidence" value="ECO:0007669"/>
    <property type="project" value="UniProtKB-KW"/>
</dbReference>
<feature type="compositionally biased region" description="Basic and acidic residues" evidence="7">
    <location>
        <begin position="211"/>
        <end position="241"/>
    </location>
</feature>
<keyword evidence="4" id="KW-0539">Nucleus</keyword>
<dbReference type="InterPro" id="IPR001841">
    <property type="entry name" value="Znf_RING"/>
</dbReference>
<feature type="compositionally biased region" description="Basic and acidic residues" evidence="7">
    <location>
        <begin position="118"/>
        <end position="157"/>
    </location>
</feature>
<evidence type="ECO:0000256" key="1">
    <source>
        <dbReference type="ARBA" id="ARBA00004123"/>
    </source>
</evidence>
<evidence type="ECO:0000256" key="6">
    <source>
        <dbReference type="PROSITE-ProRule" id="PRU01002"/>
    </source>
</evidence>
<keyword evidence="5" id="KW-0863">Zinc-finger</keyword>
<dbReference type="Pfam" id="PF08879">
    <property type="entry name" value="WRC"/>
    <property type="match status" value="1"/>
</dbReference>
<feature type="region of interest" description="Disordered" evidence="7">
    <location>
        <begin position="341"/>
        <end position="412"/>
    </location>
</feature>
<evidence type="ECO:0008006" key="13">
    <source>
        <dbReference type="Google" id="ProtNLM"/>
    </source>
</evidence>
<dbReference type="GO" id="GO:0032454">
    <property type="term" value="F:histone H3K9 demethylase activity"/>
    <property type="evidence" value="ECO:0007669"/>
    <property type="project" value="InterPro"/>
</dbReference>
<dbReference type="PANTHER" id="PTHR12549:SF36">
    <property type="entry name" value="LYSINE-SPECIFIC DEMETHYLASE JMJ25-LIKE"/>
    <property type="match status" value="1"/>
</dbReference>
<comment type="similarity">
    <text evidence="2">Belongs to the JARID1 histone demethylase family.</text>
</comment>
<dbReference type="GO" id="GO:0031490">
    <property type="term" value="F:chromatin DNA binding"/>
    <property type="evidence" value="ECO:0007669"/>
    <property type="project" value="TreeGrafter"/>
</dbReference>
<evidence type="ECO:0000256" key="2">
    <source>
        <dbReference type="ARBA" id="ARBA00006801"/>
    </source>
</evidence>
<gene>
    <name evidence="11" type="ORF">FPE_LOCUS5535</name>
</gene>
<feature type="compositionally biased region" description="Low complexity" evidence="7">
    <location>
        <begin position="256"/>
        <end position="266"/>
    </location>
</feature>
<evidence type="ECO:0000256" key="5">
    <source>
        <dbReference type="PROSITE-ProRule" id="PRU00175"/>
    </source>
</evidence>
<comment type="subcellular location">
    <subcellularLocation>
        <location evidence="1">Nucleus</location>
    </subcellularLocation>
</comment>
<evidence type="ECO:0000259" key="10">
    <source>
        <dbReference type="PROSITE" id="PS51667"/>
    </source>
</evidence>
<dbReference type="InterPro" id="IPR003347">
    <property type="entry name" value="JmjC_dom"/>
</dbReference>
<feature type="domain" description="WRC" evidence="10">
    <location>
        <begin position="18"/>
        <end position="62"/>
    </location>
</feature>
<protein>
    <recommendedName>
        <fullName evidence="13">Lysine-specific demethylase JMJ25</fullName>
    </recommendedName>
</protein>
<dbReference type="GO" id="GO:0006357">
    <property type="term" value="P:regulation of transcription by RNA polymerase II"/>
    <property type="evidence" value="ECO:0007669"/>
    <property type="project" value="TreeGrafter"/>
</dbReference>
<keyword evidence="3" id="KW-0479">Metal-binding</keyword>
<feature type="region of interest" description="Disordered" evidence="7">
    <location>
        <begin position="255"/>
        <end position="318"/>
    </location>
</feature>
<dbReference type="PROSITE" id="PS51184">
    <property type="entry name" value="JMJC"/>
    <property type="match status" value="1"/>
</dbReference>
<evidence type="ECO:0000313" key="12">
    <source>
        <dbReference type="Proteomes" id="UP000834106"/>
    </source>
</evidence>
<organism evidence="11 12">
    <name type="scientific">Fraxinus pennsylvanica</name>
    <dbReference type="NCBI Taxonomy" id="56036"/>
    <lineage>
        <taxon>Eukaryota</taxon>
        <taxon>Viridiplantae</taxon>
        <taxon>Streptophyta</taxon>
        <taxon>Embryophyta</taxon>
        <taxon>Tracheophyta</taxon>
        <taxon>Spermatophyta</taxon>
        <taxon>Magnoliopsida</taxon>
        <taxon>eudicotyledons</taxon>
        <taxon>Gunneridae</taxon>
        <taxon>Pentapetalae</taxon>
        <taxon>asterids</taxon>
        <taxon>lamiids</taxon>
        <taxon>Lamiales</taxon>
        <taxon>Oleaceae</taxon>
        <taxon>Oleeae</taxon>
        <taxon>Fraxinus</taxon>
    </lineage>
</organism>
<evidence type="ECO:0000259" key="9">
    <source>
        <dbReference type="PROSITE" id="PS51184"/>
    </source>
</evidence>
<dbReference type="Proteomes" id="UP000834106">
    <property type="component" value="Chromosome 3"/>
</dbReference>
<feature type="region of interest" description="Disordered" evidence="7">
    <location>
        <begin position="1"/>
        <end position="22"/>
    </location>
</feature>
<evidence type="ECO:0000256" key="4">
    <source>
        <dbReference type="ARBA" id="ARBA00023242"/>
    </source>
</evidence>
<feature type="domain" description="JmjC" evidence="9">
    <location>
        <begin position="867"/>
        <end position="1253"/>
    </location>
</feature>
<evidence type="ECO:0000259" key="8">
    <source>
        <dbReference type="PROSITE" id="PS50089"/>
    </source>
</evidence>
<feature type="compositionally biased region" description="Polar residues" evidence="7">
    <location>
        <begin position="1320"/>
        <end position="1334"/>
    </location>
</feature>
<dbReference type="Gene3D" id="2.60.120.650">
    <property type="entry name" value="Cupin"/>
    <property type="match status" value="2"/>
</dbReference>
<sequence>MRESSDDEGTSPSAVEFPPKDLRCQRNDGKKWRCRDWRIHDQPYCQKHYLQLLKKSTVLKQNSSVSASNPTRVIKERSGNPKGDAFPVHKSGKSGLSGSTKNRRGRVRAEDDEESSKEDEHPLKKQRTQKIERDISEDNSDKYDKNVKCDEEGKENDAAFEEDVSLAKFWKTKGVRTKARAMDSSIMLKEGASGSEDDAKDGKNENLAGRSNKELKKRSEFSGKKEGSRKGKDKVEGKDGDALGQDVDYAFRGMGKSSCKSESSLKSKNKKLQVKKMEVKGSEEDNFGVRQVKKSKKSVEMELGIREKNKGLKGKPESLVMKAAKNKESYYNDNLDDQLRVKQVKKPNRNAETESITQEKKSKGQKTQAKKMVGISKAEKIDSSGSTEDETYGLRRRKSQTTIGPKLDSRRKYYSGDPDDPCMMCHQCMKSDRKVVRCRQCRPDRPRRYCLPCIQKWYPELSEEDIAKACPCCRQTCNCKDCLRKHDIPESVYSGGLGDKDEKTWYLKYLLRALFSFLDEFNRDQMVEKDMEAKIRGSLSTDIKIEKIECSRDERMYCDNCSTSIADFHRSCPNCSYDLCLTCCREIREGCLKGCDKGVVIQYTNRGANYFHGIETRTTSKKETSSISCIASHSRSEQMPVPEWKANVSGEIPCPPKEKGGCGHGTLELKCILGESWVSQLKKKVENLVVTCGLADVSQVPKQCPCVKINEGIAVNDEKLRKAASRRNSGDNYLFCPSASDVHLGELEHFQKHWIMGEPIIVSDVLKLTTGLSWDPMVMWRAFREISIKRGSSDLMVTAVDCLDSCEVDINIHQFFTGYAEGRRDRRSWPEMLKLKDWPPSTLFEKRLPRHDAEFISALPYKEYTHPHSGILNLAAKMKLEKKMLKPDLGPKTYIAYGFAEELGRGDSVTKLHCDMSDAVNILMHTADPTPTADQLTKIEKLKKNHAAQDYKELFGIVSTDHKEAGATVSSSDEGCLAADKDGIEHSHPIRDQIRNVDTMLNNVDNIVEDTDQLPIKNENNNLPQYISKESNAASGLLLDNQNDIDLTMGTRNSIQGNRYGTGSTSSDELCIKSKGLSTQSATTSKNQQIKNLEEIDSGVGEIDFPSDLHFSKEEGQFSAGKSTCFKFSSTVPDMDEGGAVWDIFRRQDVPKLEQYLKKHHKEFRHIYCCPVEQVVHPIHDQSFYLTSYHKAKLKEEYGVEPWTFVQKLGEAIFIPAGCPHQVRNLKSCIKVALDFVSPENLSECVRLTKEFRVLPQNHRAKEDKLEVKKMALHALYDAVSELEHLMSCEEQEPELPVCGTMSHPNPSLPIQDDLLSASPCQSSGECPTSTTSPHCRDSLQLSKDVPEEPTIDPGACGNSNNI</sequence>
<dbReference type="FunFam" id="2.60.120.650:FF:000033">
    <property type="entry name" value="Transcription factor jumonji (JmjC) domain-containing protein"/>
    <property type="match status" value="1"/>
</dbReference>
<dbReference type="Pfam" id="PF02373">
    <property type="entry name" value="JmjC"/>
    <property type="match status" value="1"/>
</dbReference>
<reference evidence="11" key="1">
    <citation type="submission" date="2023-05" db="EMBL/GenBank/DDBJ databases">
        <authorList>
            <person name="Huff M."/>
        </authorList>
    </citation>
    <scope>NUCLEOTIDE SEQUENCE</scope>
</reference>
<feature type="compositionally biased region" description="Basic and acidic residues" evidence="7">
    <location>
        <begin position="297"/>
        <end position="316"/>
    </location>
</feature>
<feature type="compositionally biased region" description="Polar residues" evidence="7">
    <location>
        <begin position="58"/>
        <end position="71"/>
    </location>
</feature>
<evidence type="ECO:0000256" key="7">
    <source>
        <dbReference type="SAM" id="MobiDB-lite"/>
    </source>
</evidence>
<feature type="compositionally biased region" description="Basic residues" evidence="7">
    <location>
        <begin position="170"/>
        <end position="179"/>
    </location>
</feature>
<dbReference type="PROSITE" id="PS50089">
    <property type="entry name" value="ZF_RING_2"/>
    <property type="match status" value="1"/>
</dbReference>
<feature type="region of interest" description="Disordered" evidence="7">
    <location>
        <begin position="57"/>
        <end position="241"/>
    </location>
</feature>
<keyword evidence="5" id="KW-0862">Zinc</keyword>
<dbReference type="SMART" id="SM00558">
    <property type="entry name" value="JmjC"/>
    <property type="match status" value="1"/>
</dbReference>
<comment type="caution">
    <text evidence="6">Lacks conserved residue(s) required for the propagation of feature annotation.</text>
</comment>
<evidence type="ECO:0000313" key="11">
    <source>
        <dbReference type="EMBL" id="CAI9758105.1"/>
    </source>
</evidence>
<dbReference type="InterPro" id="IPR045109">
    <property type="entry name" value="LSDs-like"/>
</dbReference>
<evidence type="ECO:0000256" key="3">
    <source>
        <dbReference type="ARBA" id="ARBA00022723"/>
    </source>
</evidence>
<dbReference type="GO" id="GO:0003712">
    <property type="term" value="F:transcription coregulator activity"/>
    <property type="evidence" value="ECO:0007669"/>
    <property type="project" value="TreeGrafter"/>
</dbReference>
<dbReference type="GO" id="GO:0000118">
    <property type="term" value="C:histone deacetylase complex"/>
    <property type="evidence" value="ECO:0007669"/>
    <property type="project" value="TreeGrafter"/>
</dbReference>
<keyword evidence="12" id="KW-1185">Reference proteome</keyword>
<feature type="domain" description="RING-type" evidence="8">
    <location>
        <begin position="422"/>
        <end position="474"/>
    </location>
</feature>
<dbReference type="PROSITE" id="PS51667">
    <property type="entry name" value="WRC"/>
    <property type="match status" value="1"/>
</dbReference>
<accession>A0AAD1YVZ6</accession>
<feature type="region of interest" description="Disordered" evidence="7">
    <location>
        <begin position="1320"/>
        <end position="1363"/>
    </location>
</feature>
<dbReference type="SUPFAM" id="SSF51197">
    <property type="entry name" value="Clavaminate synthase-like"/>
    <property type="match status" value="1"/>
</dbReference>
<proteinExistence type="inferred from homology"/>
<dbReference type="EMBL" id="OU503038">
    <property type="protein sequence ID" value="CAI9758105.1"/>
    <property type="molecule type" value="Genomic_DNA"/>
</dbReference>
<name>A0AAD1YVZ6_9LAMI</name>
<dbReference type="GO" id="GO:0000785">
    <property type="term" value="C:chromatin"/>
    <property type="evidence" value="ECO:0007669"/>
    <property type="project" value="TreeGrafter"/>
</dbReference>
<dbReference type="InterPro" id="IPR014977">
    <property type="entry name" value="WRC_dom"/>
</dbReference>